<protein>
    <recommendedName>
        <fullName evidence="3">DUF7577 domain-containing protein</fullName>
    </recommendedName>
</protein>
<feature type="domain" description="DUF7577" evidence="3">
    <location>
        <begin position="61"/>
        <end position="88"/>
    </location>
</feature>
<name>A0A8J7YAG3_9EURY</name>
<evidence type="ECO:0000259" key="3">
    <source>
        <dbReference type="Pfam" id="PF24463"/>
    </source>
</evidence>
<keyword evidence="2" id="KW-1133">Transmembrane helix</keyword>
<feature type="region of interest" description="Disordered" evidence="1">
    <location>
        <begin position="29"/>
        <end position="57"/>
    </location>
</feature>
<gene>
    <name evidence="4" type="ORF">KTS45_08525</name>
</gene>
<proteinExistence type="predicted"/>
<keyword evidence="2" id="KW-0812">Transmembrane</keyword>
<reference evidence="4 5" key="1">
    <citation type="submission" date="2021-06" db="EMBL/GenBank/DDBJ databases">
        <title>New haloarchaea isolates fom saline soil.</title>
        <authorList>
            <person name="Duran-Viseras A."/>
            <person name="Sanchez-Porro C.S."/>
            <person name="Ventosa A."/>
        </authorList>
    </citation>
    <scope>NUCLEOTIDE SEQUENCE [LARGE SCALE GENOMIC DNA]</scope>
    <source>
        <strain evidence="4 5">JCM 183640</strain>
    </source>
</reference>
<comment type="caution">
    <text evidence="4">The sequence shown here is derived from an EMBL/GenBank/DDBJ whole genome shotgun (WGS) entry which is preliminary data.</text>
</comment>
<keyword evidence="5" id="KW-1185">Reference proteome</keyword>
<dbReference type="Pfam" id="PF24463">
    <property type="entry name" value="DUF7577"/>
    <property type="match status" value="1"/>
</dbReference>
<dbReference type="AlphaFoldDB" id="A0A8J7YAG3"/>
<dbReference type="OrthoDB" id="330661at2157"/>
<evidence type="ECO:0000313" key="5">
    <source>
        <dbReference type="Proteomes" id="UP000766550"/>
    </source>
</evidence>
<feature type="transmembrane region" description="Helical" evidence="2">
    <location>
        <begin position="6"/>
        <end position="25"/>
    </location>
</feature>
<dbReference type="Proteomes" id="UP000766550">
    <property type="component" value="Unassembled WGS sequence"/>
</dbReference>
<keyword evidence="2" id="KW-0472">Membrane</keyword>
<evidence type="ECO:0000256" key="2">
    <source>
        <dbReference type="SAM" id="Phobius"/>
    </source>
</evidence>
<sequence>MNVWAWLTAYVVGFGLLQVLLYRYVQATDPTPEGTPKRASGAMNGSGSGAGDDPTRREESVVHCRHCGAANESHLMLRYCGTCTESLR</sequence>
<accession>A0A8J7YAG3</accession>
<evidence type="ECO:0000313" key="4">
    <source>
        <dbReference type="EMBL" id="MBV0924244.1"/>
    </source>
</evidence>
<dbReference type="EMBL" id="JAHQXF010000001">
    <property type="protein sequence ID" value="MBV0924244.1"/>
    <property type="molecule type" value="Genomic_DNA"/>
</dbReference>
<dbReference type="RefSeq" id="WP_162317309.1">
    <property type="nucleotide sequence ID" value="NZ_JAHQXF010000001.1"/>
</dbReference>
<dbReference type="InterPro" id="IPR055999">
    <property type="entry name" value="DUF7577"/>
</dbReference>
<evidence type="ECO:0000256" key="1">
    <source>
        <dbReference type="SAM" id="MobiDB-lite"/>
    </source>
</evidence>
<organism evidence="4 5">
    <name type="scientific">Haloarcula limicola</name>
    <dbReference type="NCBI Taxonomy" id="1429915"/>
    <lineage>
        <taxon>Archaea</taxon>
        <taxon>Methanobacteriati</taxon>
        <taxon>Methanobacteriota</taxon>
        <taxon>Stenosarchaea group</taxon>
        <taxon>Halobacteria</taxon>
        <taxon>Halobacteriales</taxon>
        <taxon>Haloarculaceae</taxon>
        <taxon>Haloarcula</taxon>
    </lineage>
</organism>